<organism evidence="2 3">
    <name type="scientific">Eucalyptus globulus</name>
    <name type="common">Tasmanian blue gum</name>
    <dbReference type="NCBI Taxonomy" id="34317"/>
    <lineage>
        <taxon>Eukaryota</taxon>
        <taxon>Viridiplantae</taxon>
        <taxon>Streptophyta</taxon>
        <taxon>Embryophyta</taxon>
        <taxon>Tracheophyta</taxon>
        <taxon>Spermatophyta</taxon>
        <taxon>Magnoliopsida</taxon>
        <taxon>eudicotyledons</taxon>
        <taxon>Gunneridae</taxon>
        <taxon>Pentapetalae</taxon>
        <taxon>rosids</taxon>
        <taxon>malvids</taxon>
        <taxon>Myrtales</taxon>
        <taxon>Myrtaceae</taxon>
        <taxon>Myrtoideae</taxon>
        <taxon>Eucalypteae</taxon>
        <taxon>Eucalyptus</taxon>
    </lineage>
</organism>
<feature type="compositionally biased region" description="Polar residues" evidence="1">
    <location>
        <begin position="20"/>
        <end position="30"/>
    </location>
</feature>
<feature type="compositionally biased region" description="Basic and acidic residues" evidence="1">
    <location>
        <begin position="32"/>
        <end position="47"/>
    </location>
</feature>
<name>A0ABD3K5R5_EUCGL</name>
<sequence>MKRQQTLYSDSMSRDHSRRYSNITERIQTAKSKKEKEKEKERMDKTRNAILRKIHSSRGGRAAAGSIAGLEPLEPLAELLDADDEVGDGVEEPVEDEGDGYEEI</sequence>
<dbReference type="AlphaFoldDB" id="A0ABD3K5R5"/>
<feature type="region of interest" description="Disordered" evidence="1">
    <location>
        <begin position="82"/>
        <end position="104"/>
    </location>
</feature>
<accession>A0ABD3K5R5</accession>
<protein>
    <submittedName>
        <fullName evidence="2">Uncharacterized protein</fullName>
    </submittedName>
</protein>
<dbReference type="Proteomes" id="UP001634007">
    <property type="component" value="Unassembled WGS sequence"/>
</dbReference>
<comment type="caution">
    <text evidence="2">The sequence shown here is derived from an EMBL/GenBank/DDBJ whole genome shotgun (WGS) entry which is preliminary data.</text>
</comment>
<evidence type="ECO:0000313" key="2">
    <source>
        <dbReference type="EMBL" id="KAL3734247.1"/>
    </source>
</evidence>
<feature type="region of interest" description="Disordered" evidence="1">
    <location>
        <begin position="1"/>
        <end position="63"/>
    </location>
</feature>
<evidence type="ECO:0000313" key="3">
    <source>
        <dbReference type="Proteomes" id="UP001634007"/>
    </source>
</evidence>
<gene>
    <name evidence="2" type="ORF">ACJRO7_023574</name>
</gene>
<dbReference type="EMBL" id="JBJKBG010000006">
    <property type="protein sequence ID" value="KAL3734247.1"/>
    <property type="molecule type" value="Genomic_DNA"/>
</dbReference>
<proteinExistence type="predicted"/>
<reference evidence="2 3" key="1">
    <citation type="submission" date="2024-11" db="EMBL/GenBank/DDBJ databases">
        <title>Chromosome-level genome assembly of Eucalyptus globulus Labill. provides insights into its genome evolution.</title>
        <authorList>
            <person name="Li X."/>
        </authorList>
    </citation>
    <scope>NUCLEOTIDE SEQUENCE [LARGE SCALE GENOMIC DNA]</scope>
    <source>
        <strain evidence="2">CL2024</strain>
        <tissue evidence="2">Fresh tender leaves</tissue>
    </source>
</reference>
<evidence type="ECO:0000256" key="1">
    <source>
        <dbReference type="SAM" id="MobiDB-lite"/>
    </source>
</evidence>
<keyword evidence="3" id="KW-1185">Reference proteome</keyword>
<feature type="compositionally biased region" description="Polar residues" evidence="1">
    <location>
        <begin position="1"/>
        <end position="11"/>
    </location>
</feature>